<evidence type="ECO:0000313" key="1">
    <source>
        <dbReference type="EMBL" id="WKK85138.1"/>
    </source>
</evidence>
<name>A0AA49GFR8_9BACT</name>
<accession>A0AA49GFR8</accession>
<protein>
    <recommendedName>
        <fullName evidence="4">Lipoprotein</fullName>
    </recommendedName>
</protein>
<evidence type="ECO:0008006" key="4">
    <source>
        <dbReference type="Google" id="ProtNLM"/>
    </source>
</evidence>
<dbReference type="EMBL" id="CP129970">
    <property type="protein sequence ID" value="WKK85138.1"/>
    <property type="molecule type" value="Genomic_DNA"/>
</dbReference>
<proteinExistence type="predicted"/>
<dbReference type="RefSeq" id="WP_302101493.1">
    <property type="nucleotide sequence ID" value="NZ_CP129968.2"/>
</dbReference>
<dbReference type="PROSITE" id="PS51257">
    <property type="entry name" value="PROKAR_LIPOPROTEIN"/>
    <property type="match status" value="1"/>
</dbReference>
<gene>
    <name evidence="2" type="ORF">QYS47_33525</name>
    <name evidence="1" type="ORF">QYS48_24570</name>
</gene>
<dbReference type="Proteomes" id="UP001232019">
    <property type="component" value="Chromosome"/>
</dbReference>
<reference evidence="1 3" key="1">
    <citation type="submission" date="2023-08" db="EMBL/GenBank/DDBJ databases">
        <title>Comparative genomics and taxonomic characterization of three novel marine species of genus Marivirga.</title>
        <authorList>
            <person name="Muhammad N."/>
            <person name="Kim S.-G."/>
        </authorList>
    </citation>
    <scope>NUCLEOTIDE SEQUENCE [LARGE SCALE GENOMIC DNA]</scope>
    <source>
        <strain evidence="1 3">ABR2-2</strain>
        <strain evidence="2">BKB1-2</strain>
    </source>
</reference>
<dbReference type="Proteomes" id="UP001244443">
    <property type="component" value="Chromosome"/>
</dbReference>
<keyword evidence="3" id="KW-1185">Reference proteome</keyword>
<dbReference type="KEGG" id="marp:QYS47_33525"/>
<sequence length="301" mass="34306">MKNILLGLLAILTVLSSCDSKKKPSADEISGVLDSVKIEEPSISEDVISDIIQQIPSPLEISTLLKESETKYDKEYLNDPEKISDYNSNYKKALALGVYGTDLGYTNIYEQNQDALFYLNSIKSLADDLSIGQFFDIGTIKRLATNSKNLDSLLLITTKNFNNINNYLQEQKRSNLSILLLSGGWLEALYIVSRVSEKNPDNEELKETIAEQKVIMDNVVLLMSFYKDNDPNIKQLSDRFTKLQEEFNKIEIKTVYREPTYEVVDGMLVVKDNSTSEIIMKDENIESIRNQVYEIRKNIIN</sequence>
<dbReference type="EMBL" id="CP129968">
    <property type="protein sequence ID" value="WNB17301.1"/>
    <property type="molecule type" value="Genomic_DNA"/>
</dbReference>
<dbReference type="AlphaFoldDB" id="A0AA49GFR8"/>
<evidence type="ECO:0000313" key="2">
    <source>
        <dbReference type="EMBL" id="WNB17301.1"/>
    </source>
</evidence>
<accession>A0AA52EX00</accession>
<organism evidence="1 3">
    <name type="scientific">Marivirga arenosa</name>
    <dbReference type="NCBI Taxonomy" id="3059076"/>
    <lineage>
        <taxon>Bacteria</taxon>
        <taxon>Pseudomonadati</taxon>
        <taxon>Bacteroidota</taxon>
        <taxon>Cytophagia</taxon>
        <taxon>Cytophagales</taxon>
        <taxon>Marivirgaceae</taxon>
        <taxon>Marivirga</taxon>
    </lineage>
</organism>
<evidence type="ECO:0000313" key="3">
    <source>
        <dbReference type="Proteomes" id="UP001244443"/>
    </source>
</evidence>